<feature type="binding site" evidence="4">
    <location>
        <position position="190"/>
    </location>
    <ligand>
        <name>molybdate</name>
        <dbReference type="ChEBI" id="CHEBI:36264"/>
    </ligand>
</feature>
<proteinExistence type="inferred from homology"/>
<dbReference type="InterPro" id="IPR005950">
    <property type="entry name" value="ModA"/>
</dbReference>
<evidence type="ECO:0000313" key="7">
    <source>
        <dbReference type="Proteomes" id="UP000053326"/>
    </source>
</evidence>
<feature type="signal peptide" evidence="5">
    <location>
        <begin position="1"/>
        <end position="21"/>
    </location>
</feature>
<evidence type="ECO:0000256" key="4">
    <source>
        <dbReference type="PIRSR" id="PIRSR004846-1"/>
    </source>
</evidence>
<dbReference type="NCBIfam" id="TIGR01256">
    <property type="entry name" value="modA"/>
    <property type="match status" value="1"/>
</dbReference>
<keyword evidence="3 5" id="KW-0732">Signal</keyword>
<dbReference type="EMBL" id="LGFO01000070">
    <property type="protein sequence ID" value="KUK36588.1"/>
    <property type="molecule type" value="Genomic_DNA"/>
</dbReference>
<organism evidence="6 7">
    <name type="scientific">Thermacetogenium phaeum</name>
    <dbReference type="NCBI Taxonomy" id="85874"/>
    <lineage>
        <taxon>Bacteria</taxon>
        <taxon>Bacillati</taxon>
        <taxon>Bacillota</taxon>
        <taxon>Clostridia</taxon>
        <taxon>Thermoanaerobacterales</taxon>
        <taxon>Thermoanaerobacteraceae</taxon>
        <taxon>Thermacetogenium</taxon>
    </lineage>
</organism>
<name>A0A101FGG2_9THEO</name>
<evidence type="ECO:0000313" key="6">
    <source>
        <dbReference type="EMBL" id="KUK36588.1"/>
    </source>
</evidence>
<dbReference type="AlphaFoldDB" id="A0A101FGG2"/>
<reference evidence="7" key="1">
    <citation type="journal article" date="2015" name="MBio">
        <title>Genome-Resolved Metagenomic Analysis Reveals Roles for Candidate Phyla and Other Microbial Community Members in Biogeochemical Transformations in Oil Reservoirs.</title>
        <authorList>
            <person name="Hu P."/>
            <person name="Tom L."/>
            <person name="Singh A."/>
            <person name="Thomas B.C."/>
            <person name="Baker B.J."/>
            <person name="Piceno Y.M."/>
            <person name="Andersen G.L."/>
            <person name="Banfield J.F."/>
        </authorList>
    </citation>
    <scope>NUCLEOTIDE SEQUENCE [LARGE SCALE GENOMIC DNA]</scope>
</reference>
<dbReference type="Proteomes" id="UP000053326">
    <property type="component" value="Unassembled WGS sequence"/>
</dbReference>
<dbReference type="PANTHER" id="PTHR30632:SF0">
    <property type="entry name" value="SULFATE-BINDING PROTEIN"/>
    <property type="match status" value="1"/>
</dbReference>
<sequence>MKKYLSLFLILLLASSLTVMGCSSKQPAGPSPSEEEAANDDLQRFEGQQLNLFVAAGMKKPMDEVIAAFQNKSGATVRVNYGPSGGLFAQIEQDQPCDLYYSADWIYIEKLEEAGKLGKSLKFLKDNLVLVVSSGGQAKVKSVQDLTKPDVSLVIADQQAPVGVYAENALRALGLMDKLGDNIKARPSTVNQIAIMVKENQVDAGLIYSSVANANGLEPVETIDEKYSGEIVFGAAVIKGGNTELAEAFMNFARENASVFEKYGWRAYE</sequence>
<evidence type="ECO:0000256" key="3">
    <source>
        <dbReference type="ARBA" id="ARBA00022729"/>
    </source>
</evidence>
<dbReference type="GO" id="GO:0015689">
    <property type="term" value="P:molybdate ion transport"/>
    <property type="evidence" value="ECO:0007669"/>
    <property type="project" value="InterPro"/>
</dbReference>
<dbReference type="PIRSF" id="PIRSF004846">
    <property type="entry name" value="ModA"/>
    <property type="match status" value="1"/>
</dbReference>
<dbReference type="PANTHER" id="PTHR30632">
    <property type="entry name" value="MOLYBDATE-BINDING PERIPLASMIC PROTEIN"/>
    <property type="match status" value="1"/>
</dbReference>
<dbReference type="SUPFAM" id="SSF53850">
    <property type="entry name" value="Periplasmic binding protein-like II"/>
    <property type="match status" value="1"/>
</dbReference>
<evidence type="ECO:0000256" key="2">
    <source>
        <dbReference type="ARBA" id="ARBA00022723"/>
    </source>
</evidence>
<dbReference type="GO" id="GO:0030973">
    <property type="term" value="F:molybdate ion binding"/>
    <property type="evidence" value="ECO:0007669"/>
    <property type="project" value="TreeGrafter"/>
</dbReference>
<feature type="binding site" evidence="4">
    <location>
        <position position="84"/>
    </location>
    <ligand>
        <name>molybdate</name>
        <dbReference type="ChEBI" id="CHEBI:36264"/>
    </ligand>
</feature>
<keyword evidence="2 4" id="KW-0479">Metal-binding</keyword>
<dbReference type="GO" id="GO:0046872">
    <property type="term" value="F:metal ion binding"/>
    <property type="evidence" value="ECO:0007669"/>
    <property type="project" value="UniProtKB-KW"/>
</dbReference>
<evidence type="ECO:0000256" key="5">
    <source>
        <dbReference type="SAM" id="SignalP"/>
    </source>
</evidence>
<gene>
    <name evidence="6" type="ORF">XD66_0697</name>
</gene>
<evidence type="ECO:0000256" key="1">
    <source>
        <dbReference type="ARBA" id="ARBA00009175"/>
    </source>
</evidence>
<protein>
    <submittedName>
        <fullName evidence="6">Molybdenum ABC transporter, periplasmic molybdate-binding protein</fullName>
    </submittedName>
</protein>
<comment type="similarity">
    <text evidence="1">Belongs to the bacterial solute-binding protein ModA family.</text>
</comment>
<dbReference type="Gene3D" id="3.40.190.10">
    <property type="entry name" value="Periplasmic binding protein-like II"/>
    <property type="match status" value="2"/>
</dbReference>
<dbReference type="InterPro" id="IPR050682">
    <property type="entry name" value="ModA/WtpA"/>
</dbReference>
<comment type="caution">
    <text evidence="6">The sequence shown here is derived from an EMBL/GenBank/DDBJ whole genome shotgun (WGS) entry which is preliminary data.</text>
</comment>
<feature type="binding site" evidence="4">
    <location>
        <position position="208"/>
    </location>
    <ligand>
        <name>molybdate</name>
        <dbReference type="ChEBI" id="CHEBI:36264"/>
    </ligand>
</feature>
<dbReference type="Pfam" id="PF13531">
    <property type="entry name" value="SBP_bac_11"/>
    <property type="match status" value="1"/>
</dbReference>
<keyword evidence="4" id="KW-0500">Molybdenum</keyword>
<dbReference type="PROSITE" id="PS51257">
    <property type="entry name" value="PROKAR_LIPOPROTEIN"/>
    <property type="match status" value="1"/>
</dbReference>
<accession>A0A101FGG2</accession>
<feature type="chain" id="PRO_5039543718" evidence="5">
    <location>
        <begin position="22"/>
        <end position="269"/>
    </location>
</feature>